<dbReference type="GeneID" id="87610625"/>
<comment type="caution">
    <text evidence="5">The sequence shown here is derived from an EMBL/GenBank/DDBJ whole genome shotgun (WGS) entry which is preliminary data.</text>
</comment>
<organism evidence="5 6">
    <name type="scientific">Brevibacillus parabrevis</name>
    <dbReference type="NCBI Taxonomy" id="54914"/>
    <lineage>
        <taxon>Bacteria</taxon>
        <taxon>Bacillati</taxon>
        <taxon>Bacillota</taxon>
        <taxon>Bacilli</taxon>
        <taxon>Bacillales</taxon>
        <taxon>Paenibacillaceae</taxon>
        <taxon>Brevibacillus</taxon>
    </lineage>
</organism>
<dbReference type="SUPFAM" id="SSF53335">
    <property type="entry name" value="S-adenosyl-L-methionine-dependent methyltransferases"/>
    <property type="match status" value="1"/>
</dbReference>
<dbReference type="Pfam" id="PF08241">
    <property type="entry name" value="Methyltransf_11"/>
    <property type="match status" value="1"/>
</dbReference>
<dbReference type="InterPro" id="IPR013216">
    <property type="entry name" value="Methyltransf_11"/>
</dbReference>
<keyword evidence="6" id="KW-1185">Reference proteome</keyword>
<name>A0A4Y3PQF1_BREPA</name>
<evidence type="ECO:0000256" key="2">
    <source>
        <dbReference type="ARBA" id="ARBA00022679"/>
    </source>
</evidence>
<feature type="domain" description="Methyltransferase type 11" evidence="4">
    <location>
        <begin position="30"/>
        <end position="131"/>
    </location>
</feature>
<dbReference type="PANTHER" id="PTHR43464:SF19">
    <property type="entry name" value="UBIQUINONE BIOSYNTHESIS O-METHYLTRANSFERASE, MITOCHONDRIAL"/>
    <property type="match status" value="1"/>
</dbReference>
<keyword evidence="3" id="KW-0949">S-adenosyl-L-methionine</keyword>
<dbReference type="EMBL" id="BJMH01000015">
    <property type="protein sequence ID" value="GEB33608.1"/>
    <property type="molecule type" value="Genomic_DNA"/>
</dbReference>
<evidence type="ECO:0000256" key="1">
    <source>
        <dbReference type="ARBA" id="ARBA00022603"/>
    </source>
</evidence>
<protein>
    <recommendedName>
        <fullName evidence="4">Methyltransferase type 11 domain-containing protein</fullName>
    </recommendedName>
</protein>
<gene>
    <name evidence="5" type="ORF">BPA01_31880</name>
</gene>
<dbReference type="GO" id="GO:0032259">
    <property type="term" value="P:methylation"/>
    <property type="evidence" value="ECO:0007669"/>
    <property type="project" value="UniProtKB-KW"/>
</dbReference>
<proteinExistence type="predicted"/>
<dbReference type="STRING" id="54914.AV540_03560"/>
<keyword evidence="2" id="KW-0808">Transferase</keyword>
<keyword evidence="1" id="KW-0489">Methyltransferase</keyword>
<evidence type="ECO:0000313" key="6">
    <source>
        <dbReference type="Proteomes" id="UP000316882"/>
    </source>
</evidence>
<dbReference type="CDD" id="cd02440">
    <property type="entry name" value="AdoMet_MTases"/>
    <property type="match status" value="1"/>
</dbReference>
<accession>A0A4Y3PQF1</accession>
<dbReference type="PANTHER" id="PTHR43464">
    <property type="entry name" value="METHYLTRANSFERASE"/>
    <property type="match status" value="1"/>
</dbReference>
<reference evidence="5 6" key="1">
    <citation type="submission" date="2019-06" db="EMBL/GenBank/DDBJ databases">
        <title>Whole genome shotgun sequence of Brevibacillus parabrevis NBRC 12334.</title>
        <authorList>
            <person name="Hosoyama A."/>
            <person name="Uohara A."/>
            <person name="Ohji S."/>
            <person name="Ichikawa N."/>
        </authorList>
    </citation>
    <scope>NUCLEOTIDE SEQUENCE [LARGE SCALE GENOMIC DNA]</scope>
    <source>
        <strain evidence="5 6">NBRC 12334</strain>
    </source>
</reference>
<evidence type="ECO:0000313" key="5">
    <source>
        <dbReference type="EMBL" id="GEB33608.1"/>
    </source>
</evidence>
<dbReference type="Proteomes" id="UP000316882">
    <property type="component" value="Unassembled WGS sequence"/>
</dbReference>
<dbReference type="Gene3D" id="3.40.50.150">
    <property type="entry name" value="Vaccinia Virus protein VP39"/>
    <property type="match status" value="1"/>
</dbReference>
<dbReference type="AlphaFoldDB" id="A0A4Y3PQF1"/>
<sequence length="204" mass="23052">MEVIEQFGNIDIYLFDQLLKGRIQKQMRILDAGCGSGRNLVYFLRNGYKVYAVDQSAKAVESVHKLATELAASDWAADRARVEAVDNMSFADEQFQFVISNAVLHFAENDQHFRQMLQELWRVLAPGGVLFMRLASSIGIEHAVQHLGDERYLLPDGSTRFLVNEERMLQATADLQGIFVEPIKTVNVAGQRCMSTWCIQKPAL</sequence>
<dbReference type="RefSeq" id="WP_122962355.1">
    <property type="nucleotide sequence ID" value="NZ_BJMH01000015.1"/>
</dbReference>
<evidence type="ECO:0000259" key="4">
    <source>
        <dbReference type="Pfam" id="PF08241"/>
    </source>
</evidence>
<dbReference type="InterPro" id="IPR029063">
    <property type="entry name" value="SAM-dependent_MTases_sf"/>
</dbReference>
<dbReference type="GO" id="GO:0008757">
    <property type="term" value="F:S-adenosylmethionine-dependent methyltransferase activity"/>
    <property type="evidence" value="ECO:0007669"/>
    <property type="project" value="InterPro"/>
</dbReference>
<evidence type="ECO:0000256" key="3">
    <source>
        <dbReference type="ARBA" id="ARBA00022691"/>
    </source>
</evidence>